<dbReference type="InterPro" id="IPR021847">
    <property type="entry name" value="DUF3443"/>
</dbReference>
<dbReference type="PROSITE" id="PS51257">
    <property type="entry name" value="PROKAR_LIPOPROTEIN"/>
    <property type="match status" value="1"/>
</dbReference>
<dbReference type="EMBL" id="FCNW02000001">
    <property type="protein sequence ID" value="SAL14617.1"/>
    <property type="molecule type" value="Genomic_DNA"/>
</dbReference>
<name>A0A158F477_9BURK</name>
<evidence type="ECO:0000256" key="2">
    <source>
        <dbReference type="SAM" id="SignalP"/>
    </source>
</evidence>
<organism evidence="3 4">
    <name type="scientific">Caballeronia humi</name>
    <dbReference type="NCBI Taxonomy" id="326474"/>
    <lineage>
        <taxon>Bacteria</taxon>
        <taxon>Pseudomonadati</taxon>
        <taxon>Pseudomonadota</taxon>
        <taxon>Betaproteobacteria</taxon>
        <taxon>Burkholderiales</taxon>
        <taxon>Burkholderiaceae</taxon>
        <taxon>Caballeronia</taxon>
    </lineage>
</organism>
<dbReference type="Pfam" id="PF11925">
    <property type="entry name" value="DUF3443"/>
    <property type="match status" value="1"/>
</dbReference>
<feature type="compositionally biased region" description="Gly residues" evidence="1">
    <location>
        <begin position="50"/>
        <end position="69"/>
    </location>
</feature>
<dbReference type="RefSeq" id="WP_087665655.1">
    <property type="nucleotide sequence ID" value="NZ_FCNW02000001.1"/>
</dbReference>
<keyword evidence="3" id="KW-0449">Lipoprotein</keyword>
<sequence length="436" mass="43924">MRPTHLNTQSSTPFFKRLVGWLATAMLATALVACGGGDDNNSSSSSSSGGSSGGSGGGSSSGSDVGTGGTNNQPIAVNGTNAVPITVNKGAANFVNIPNVSVTVCAPNTSVCQTIDNIQLDTGSYGLRLVSGAAQQVLGNLPVSAAQGGGQLAECTQFADGFTWGTVRQADVKIGGETASNIPVQIIGDLSASSVPASGCVSGSNEATSTDLGANGILGVGNAIYDCGASCLTASQSMYYSCPNGTNCTPVGVPLTQQVVNPVTKFAVNNNGVIVTMPPISDNGTASASGTLVFGIGTQSNNARTGVTTFTTDTSGNVNGNYNKSAVTTFFDTGSNGTFFADNSISQCTSSTFYCPSSELSLNNAIKGLDGTTSATVNFRVVSARTLTSGGGKFAFNSLAGSFGDSSFFDFGMPFFYGRHVYVGFDLPGSTPYVAF</sequence>
<evidence type="ECO:0000313" key="3">
    <source>
        <dbReference type="EMBL" id="SAL14617.1"/>
    </source>
</evidence>
<dbReference type="Proteomes" id="UP000054977">
    <property type="component" value="Unassembled WGS sequence"/>
</dbReference>
<keyword evidence="4" id="KW-1185">Reference proteome</keyword>
<comment type="caution">
    <text evidence="3">The sequence shown here is derived from an EMBL/GenBank/DDBJ whole genome shotgun (WGS) entry which is preliminary data.</text>
</comment>
<proteinExistence type="predicted"/>
<feature type="compositionally biased region" description="Low complexity" evidence="1">
    <location>
        <begin position="38"/>
        <end position="49"/>
    </location>
</feature>
<evidence type="ECO:0000256" key="1">
    <source>
        <dbReference type="SAM" id="MobiDB-lite"/>
    </source>
</evidence>
<feature type="chain" id="PRO_5011119130" evidence="2">
    <location>
        <begin position="34"/>
        <end position="436"/>
    </location>
</feature>
<dbReference type="OrthoDB" id="5289858at2"/>
<dbReference type="STRING" id="326474.AWB65_00561"/>
<accession>A0A158F477</accession>
<gene>
    <name evidence="3" type="ORF">AWB65_00561</name>
</gene>
<keyword evidence="2" id="KW-0732">Signal</keyword>
<reference evidence="3" key="1">
    <citation type="submission" date="2016-01" db="EMBL/GenBank/DDBJ databases">
        <authorList>
            <person name="Peeters C."/>
        </authorList>
    </citation>
    <scope>NUCLEOTIDE SEQUENCE [LARGE SCALE GENOMIC DNA]</scope>
    <source>
        <strain evidence="3">LMG 22934</strain>
    </source>
</reference>
<evidence type="ECO:0000313" key="4">
    <source>
        <dbReference type="Proteomes" id="UP000054977"/>
    </source>
</evidence>
<feature type="region of interest" description="Disordered" evidence="1">
    <location>
        <begin position="38"/>
        <end position="73"/>
    </location>
</feature>
<dbReference type="AlphaFoldDB" id="A0A158F477"/>
<feature type="signal peptide" evidence="2">
    <location>
        <begin position="1"/>
        <end position="33"/>
    </location>
</feature>
<protein>
    <submittedName>
        <fullName evidence="3">Lipoprotein</fullName>
    </submittedName>
</protein>